<organism evidence="1 2">
    <name type="scientific">Funneliformis mosseae</name>
    <name type="common">Endomycorrhizal fungus</name>
    <name type="synonym">Glomus mosseae</name>
    <dbReference type="NCBI Taxonomy" id="27381"/>
    <lineage>
        <taxon>Eukaryota</taxon>
        <taxon>Fungi</taxon>
        <taxon>Fungi incertae sedis</taxon>
        <taxon>Mucoromycota</taxon>
        <taxon>Glomeromycotina</taxon>
        <taxon>Glomeromycetes</taxon>
        <taxon>Glomerales</taxon>
        <taxon>Glomeraceae</taxon>
        <taxon>Funneliformis</taxon>
    </lineage>
</organism>
<sequence length="44" mass="4976">MVGKSFECGPNIRIKQHKLYAIITPVEATISLNNNRYVCLTIIL</sequence>
<keyword evidence="2" id="KW-1185">Reference proteome</keyword>
<dbReference type="AlphaFoldDB" id="A0A9N9F4G4"/>
<comment type="caution">
    <text evidence="1">The sequence shown here is derived from an EMBL/GenBank/DDBJ whole genome shotgun (WGS) entry which is preliminary data.</text>
</comment>
<accession>A0A9N9F4G4</accession>
<evidence type="ECO:0000313" key="2">
    <source>
        <dbReference type="Proteomes" id="UP000789375"/>
    </source>
</evidence>
<proteinExistence type="predicted"/>
<protein>
    <submittedName>
        <fullName evidence="1">12665_t:CDS:1</fullName>
    </submittedName>
</protein>
<reference evidence="1" key="1">
    <citation type="submission" date="2021-06" db="EMBL/GenBank/DDBJ databases">
        <authorList>
            <person name="Kallberg Y."/>
            <person name="Tangrot J."/>
            <person name="Rosling A."/>
        </authorList>
    </citation>
    <scope>NUCLEOTIDE SEQUENCE</scope>
    <source>
        <strain evidence="1">87-6 pot B 2015</strain>
    </source>
</reference>
<dbReference type="Proteomes" id="UP000789375">
    <property type="component" value="Unassembled WGS sequence"/>
</dbReference>
<name>A0A9N9F4G4_FUNMO</name>
<dbReference type="EMBL" id="CAJVPP010000747">
    <property type="protein sequence ID" value="CAG8509199.1"/>
    <property type="molecule type" value="Genomic_DNA"/>
</dbReference>
<evidence type="ECO:0000313" key="1">
    <source>
        <dbReference type="EMBL" id="CAG8509199.1"/>
    </source>
</evidence>
<gene>
    <name evidence="1" type="ORF">FMOSSE_LOCUS4446</name>
</gene>